<gene>
    <name evidence="3" type="primary">LOC111355549</name>
</gene>
<dbReference type="PANTHER" id="PTHR47705">
    <property type="entry name" value="AGAP000321-PA"/>
    <property type="match status" value="1"/>
</dbReference>
<dbReference type="PANTHER" id="PTHR47705:SF1">
    <property type="entry name" value="PNP_UDP_1 DOMAIN-CONTAINING PROTEIN"/>
    <property type="match status" value="1"/>
</dbReference>
<evidence type="ECO:0000313" key="2">
    <source>
        <dbReference type="Proteomes" id="UP000301870"/>
    </source>
</evidence>
<dbReference type="GO" id="GO:0009116">
    <property type="term" value="P:nucleoside metabolic process"/>
    <property type="evidence" value="ECO:0007669"/>
    <property type="project" value="InterPro"/>
</dbReference>
<dbReference type="RefSeq" id="XP_022825280.1">
    <property type="nucleotide sequence ID" value="XM_022969512.1"/>
</dbReference>
<evidence type="ECO:0000313" key="3">
    <source>
        <dbReference type="RefSeq" id="XP_022825280.1"/>
    </source>
</evidence>
<keyword evidence="2" id="KW-1185">Reference proteome</keyword>
<evidence type="ECO:0000259" key="1">
    <source>
        <dbReference type="Pfam" id="PF22979"/>
    </source>
</evidence>
<dbReference type="SUPFAM" id="SSF53167">
    <property type="entry name" value="Purine and uridine phosphorylases"/>
    <property type="match status" value="1"/>
</dbReference>
<reference evidence="3" key="1">
    <citation type="submission" date="2025-08" db="UniProtKB">
        <authorList>
            <consortium name="RefSeq"/>
        </authorList>
    </citation>
    <scope>IDENTIFICATION</scope>
    <source>
        <strain evidence="3">Ishihara</strain>
        <tissue evidence="3">Whole body</tissue>
    </source>
</reference>
<dbReference type="AlphaFoldDB" id="A0A9J7E6C6"/>
<sequence>MKLIKREERMSHTKKMAEVEEKVVMTPKCKTANSTTLVIERKAVEPEASDKIHVAGGDHTGIIINKEKNYENGVTEPCHAQLEFYVYLVSGATGTHTREARALRFWFKPNMTPNERPYEAQAFFRELVSPQDFPKDYVGYIKKIMKLMQHKYNQLKLLEVELRQEAAGPPLPEANGVIASKSVIYNYSNGSYIEDSVLNQTQVISEQRVLDMIENAYPNPLTVDDFVTAGKWSKADVKDALEALEEKGLTRAMSEGVYVRQHSVDTQVVKQMPQLCSSRQPSIAVITALYCEKQAVDAMMDNQETYVRYTTVGESNVYTLGTIGNHRVVTTKLPSVGRTREAMTAAGNTTTRLLGIFQKVEYVFLVGVGGGVPHYTDYARHVRLGDVVVSSPAPDLPDKYVYIFCEKAEKNAKGGWDYEVKPYKPADFLLQDIAQRLSNAKPLWDAFVTEGLERLRGVPGRWEAPEGATDRLCVDIGEGAFIEVSHPAPQGDQVDRVGSGLRVHLSPVAGGRAVSGTGEARAAFAAHARALAYDCELDAVLDSVVGNRKDCFVSIRGISDYRDGTRGKDWQPHAALAAAAVMKAIVAAMPPPTD</sequence>
<dbReference type="InterPro" id="IPR055121">
    <property type="entry name" value="HTH_69"/>
</dbReference>
<dbReference type="GO" id="GO:0003824">
    <property type="term" value="F:catalytic activity"/>
    <property type="evidence" value="ECO:0007669"/>
    <property type="project" value="InterPro"/>
</dbReference>
<dbReference type="InterPro" id="IPR035994">
    <property type="entry name" value="Nucleoside_phosphorylase_sf"/>
</dbReference>
<protein>
    <submittedName>
        <fullName evidence="3">Uncharacterized protein LOC111355549 isoform X3</fullName>
    </submittedName>
</protein>
<accession>A0A9J7E6C6</accession>
<dbReference type="OrthoDB" id="1577640at2759"/>
<dbReference type="Pfam" id="PF22979">
    <property type="entry name" value="HTH_69"/>
    <property type="match status" value="1"/>
</dbReference>
<feature type="domain" description="Winged helix-turn-helix" evidence="1">
    <location>
        <begin position="199"/>
        <end position="260"/>
    </location>
</feature>
<dbReference type="GeneID" id="111355549"/>
<organism evidence="2 3">
    <name type="scientific">Spodoptera litura</name>
    <name type="common">Asian cotton leafworm</name>
    <dbReference type="NCBI Taxonomy" id="69820"/>
    <lineage>
        <taxon>Eukaryota</taxon>
        <taxon>Metazoa</taxon>
        <taxon>Ecdysozoa</taxon>
        <taxon>Arthropoda</taxon>
        <taxon>Hexapoda</taxon>
        <taxon>Insecta</taxon>
        <taxon>Pterygota</taxon>
        <taxon>Neoptera</taxon>
        <taxon>Endopterygota</taxon>
        <taxon>Lepidoptera</taxon>
        <taxon>Glossata</taxon>
        <taxon>Ditrysia</taxon>
        <taxon>Noctuoidea</taxon>
        <taxon>Noctuidae</taxon>
        <taxon>Amphipyrinae</taxon>
        <taxon>Spodoptera</taxon>
    </lineage>
</organism>
<dbReference type="Gene3D" id="3.40.50.1580">
    <property type="entry name" value="Nucleoside phosphorylase domain"/>
    <property type="match status" value="1"/>
</dbReference>
<proteinExistence type="predicted"/>
<name>A0A9J7E6C6_SPOLT</name>
<dbReference type="Proteomes" id="UP000301870">
    <property type="component" value="Chromosome 21"/>
</dbReference>